<dbReference type="AlphaFoldDB" id="Q08P20"/>
<feature type="signal peptide" evidence="1">
    <location>
        <begin position="1"/>
        <end position="29"/>
    </location>
</feature>
<evidence type="ECO:0000256" key="1">
    <source>
        <dbReference type="SAM" id="SignalP"/>
    </source>
</evidence>
<evidence type="ECO:0000313" key="4">
    <source>
        <dbReference type="Proteomes" id="UP000001351"/>
    </source>
</evidence>
<sequence length="151" mass="16215">MTPILRCVKAPSRSLVLWSMTGLALLASACNPATEEPAPEMGQQSKTLEGCNEFTNPTLTVSQTTITLQCNEPWVEPTVSAVDGCGNPLPVHRYNTGDDDLDGISGDIDPDDFGPGPNTSANGLYHVQYLAWDENFNIAGEIVYVTVENCP</sequence>
<reference evidence="3 5" key="1">
    <citation type="submission" date="2006-04" db="EMBL/GenBank/DDBJ databases">
        <authorList>
            <person name="Nierman W.C."/>
        </authorList>
    </citation>
    <scope>NUCLEOTIDE SEQUENCE [LARGE SCALE GENOMIC DNA]</scope>
    <source>
        <strain evidence="3 5">DW4/3-1</strain>
    </source>
</reference>
<keyword evidence="4" id="KW-1185">Reference proteome</keyword>
<evidence type="ECO:0000313" key="2">
    <source>
        <dbReference type="EMBL" id="ADO71037.1"/>
    </source>
</evidence>
<organism evidence="3 5">
    <name type="scientific">Stigmatella aurantiaca (strain DW4/3-1)</name>
    <dbReference type="NCBI Taxonomy" id="378806"/>
    <lineage>
        <taxon>Bacteria</taxon>
        <taxon>Pseudomonadati</taxon>
        <taxon>Myxococcota</taxon>
        <taxon>Myxococcia</taxon>
        <taxon>Myxococcales</taxon>
        <taxon>Cystobacterineae</taxon>
        <taxon>Archangiaceae</taxon>
        <taxon>Stigmatella</taxon>
    </lineage>
</organism>
<accession>Q08P20</accession>
<dbReference type="EMBL" id="CP002271">
    <property type="protein sequence ID" value="ADO71037.1"/>
    <property type="molecule type" value="Genomic_DNA"/>
</dbReference>
<protein>
    <recommendedName>
        <fullName evidence="6">Lipoprotein</fullName>
    </recommendedName>
</protein>
<gene>
    <name evidence="2" type="ordered locus">STAUR_3245</name>
    <name evidence="3" type="ORF">STIAU_4594</name>
</gene>
<dbReference type="OrthoDB" id="9968141at2"/>
<reference evidence="2 4" key="2">
    <citation type="journal article" date="2011" name="Mol. Biol. Evol.">
        <title>Comparative genomic analysis of fruiting body formation in Myxococcales.</title>
        <authorList>
            <person name="Huntley S."/>
            <person name="Hamann N."/>
            <person name="Wegener-Feldbrugge S."/>
            <person name="Treuner-Lange A."/>
            <person name="Kube M."/>
            <person name="Reinhardt R."/>
            <person name="Klages S."/>
            <person name="Muller R."/>
            <person name="Ronning C.M."/>
            <person name="Nierman W.C."/>
            <person name="Sogaard-Andersen L."/>
        </authorList>
    </citation>
    <scope>NUCLEOTIDE SEQUENCE [LARGE SCALE GENOMIC DNA]</scope>
    <source>
        <strain evidence="2 4">DW4/3-1</strain>
    </source>
</reference>
<name>Q08P20_STIAD</name>
<dbReference type="Proteomes" id="UP000032702">
    <property type="component" value="Unassembled WGS sequence"/>
</dbReference>
<feature type="chain" id="PRO_5010840050" description="Lipoprotein" evidence="1">
    <location>
        <begin position="30"/>
        <end position="151"/>
    </location>
</feature>
<dbReference type="PROSITE" id="PS51257">
    <property type="entry name" value="PROKAR_LIPOPROTEIN"/>
    <property type="match status" value="1"/>
</dbReference>
<dbReference type="EMBL" id="AAMD01000258">
    <property type="protein sequence ID" value="EAU62223.1"/>
    <property type="molecule type" value="Genomic_DNA"/>
</dbReference>
<evidence type="ECO:0000313" key="3">
    <source>
        <dbReference type="EMBL" id="EAU62223.1"/>
    </source>
</evidence>
<dbReference type="Proteomes" id="UP000001351">
    <property type="component" value="Chromosome"/>
</dbReference>
<evidence type="ECO:0008006" key="6">
    <source>
        <dbReference type="Google" id="ProtNLM"/>
    </source>
</evidence>
<evidence type="ECO:0000313" key="5">
    <source>
        <dbReference type="Proteomes" id="UP000032702"/>
    </source>
</evidence>
<dbReference type="KEGG" id="sur:STAUR_3245"/>
<dbReference type="HOGENOM" id="CLU_1730297_0_0_7"/>
<dbReference type="eggNOG" id="ENOG5030C6J">
    <property type="taxonomic scope" value="Bacteria"/>
</dbReference>
<proteinExistence type="predicted"/>
<dbReference type="RefSeq" id="WP_002619401.1">
    <property type="nucleotide sequence ID" value="NC_014623.1"/>
</dbReference>
<keyword evidence="1" id="KW-0732">Signal</keyword>